<evidence type="ECO:0000313" key="2">
    <source>
        <dbReference type="EMBL" id="SHE89401.1"/>
    </source>
</evidence>
<dbReference type="SUPFAM" id="SSF109854">
    <property type="entry name" value="DinB/YfiT-like putative metalloenzymes"/>
    <property type="match status" value="1"/>
</dbReference>
<keyword evidence="3" id="KW-1185">Reference proteome</keyword>
<dbReference type="Pfam" id="PF12867">
    <property type="entry name" value="DinB_2"/>
    <property type="match status" value="1"/>
</dbReference>
<sequence>MKKFKAEDLINSLQQDVRQLILGAEHFRGIDPVKLNYPPAEGSWTVLQALEHLNLYNRYYLPEIERKVAIIPKEWNAWFVPGMLGDYFTRMMQPANVLEVKNKMKTPKGYRPELVLNADAVLQEFITHQHKLLKLLEIARKRNMNEIKIATSLSKLLKLKLGDTFRFLIAHEQRHMVQARNALKALGLPTGQFPVVVAPAGV</sequence>
<dbReference type="Proteomes" id="UP000184368">
    <property type="component" value="Unassembled WGS sequence"/>
</dbReference>
<evidence type="ECO:0000259" key="1">
    <source>
        <dbReference type="Pfam" id="PF12867"/>
    </source>
</evidence>
<dbReference type="InterPro" id="IPR024775">
    <property type="entry name" value="DinB-like"/>
</dbReference>
<proteinExistence type="predicted"/>
<protein>
    <submittedName>
        <fullName evidence="2">DinB superfamily protein</fullName>
    </submittedName>
</protein>
<dbReference type="RefSeq" id="WP_073040855.1">
    <property type="nucleotide sequence ID" value="NZ_FQUO01000003.1"/>
</dbReference>
<dbReference type="STRING" id="1302690.BUE76_06035"/>
<gene>
    <name evidence="2" type="ORF">SAMN05444008_103274</name>
</gene>
<dbReference type="InterPro" id="IPR034660">
    <property type="entry name" value="DinB/YfiT-like"/>
</dbReference>
<dbReference type="Gene3D" id="1.20.120.450">
    <property type="entry name" value="dinb family like domain"/>
    <property type="match status" value="1"/>
</dbReference>
<feature type="domain" description="DinB-like" evidence="1">
    <location>
        <begin position="25"/>
        <end position="178"/>
    </location>
</feature>
<evidence type="ECO:0000313" key="3">
    <source>
        <dbReference type="Proteomes" id="UP000184368"/>
    </source>
</evidence>
<dbReference type="EMBL" id="FQUO01000003">
    <property type="protein sequence ID" value="SHE89401.1"/>
    <property type="molecule type" value="Genomic_DNA"/>
</dbReference>
<organism evidence="2 3">
    <name type="scientific">Cnuella takakiae</name>
    <dbReference type="NCBI Taxonomy" id="1302690"/>
    <lineage>
        <taxon>Bacteria</taxon>
        <taxon>Pseudomonadati</taxon>
        <taxon>Bacteroidota</taxon>
        <taxon>Chitinophagia</taxon>
        <taxon>Chitinophagales</taxon>
        <taxon>Chitinophagaceae</taxon>
        <taxon>Cnuella</taxon>
    </lineage>
</organism>
<dbReference type="AlphaFoldDB" id="A0A1M4X7H7"/>
<dbReference type="OrthoDB" id="1524454at2"/>
<name>A0A1M4X7H7_9BACT</name>
<accession>A0A1M4X7H7</accession>
<reference evidence="2 3" key="1">
    <citation type="submission" date="2016-11" db="EMBL/GenBank/DDBJ databases">
        <authorList>
            <person name="Jaros S."/>
            <person name="Januszkiewicz K."/>
            <person name="Wedrychowicz H."/>
        </authorList>
    </citation>
    <scope>NUCLEOTIDE SEQUENCE [LARGE SCALE GENOMIC DNA]</scope>
    <source>
        <strain evidence="2 3">DSM 26897</strain>
    </source>
</reference>